<dbReference type="CDD" id="cd03808">
    <property type="entry name" value="GT4_CapM-like"/>
    <property type="match status" value="1"/>
</dbReference>
<dbReference type="SUPFAM" id="SSF53756">
    <property type="entry name" value="UDP-Glycosyltransferase/glycogen phosphorylase"/>
    <property type="match status" value="1"/>
</dbReference>
<dbReference type="Proteomes" id="UP000294824">
    <property type="component" value="Unassembled WGS sequence"/>
</dbReference>
<protein>
    <submittedName>
        <fullName evidence="3">Glycosyltransferase involved in cell wall biosynthesis</fullName>
    </submittedName>
</protein>
<dbReference type="InterPro" id="IPR028098">
    <property type="entry name" value="Glyco_trans_4-like_N"/>
</dbReference>
<evidence type="ECO:0000313" key="3">
    <source>
        <dbReference type="EMBL" id="TDY63661.1"/>
    </source>
</evidence>
<dbReference type="InterPro" id="IPR001296">
    <property type="entry name" value="Glyco_trans_1"/>
</dbReference>
<dbReference type="AlphaFoldDB" id="A0A4V3HH24"/>
<sequence length="378" mass="42766">MKKKLIRISTVPMSLSGLLTGQLKYMSTYFEVVGISSKDGNKLQNVTDQEKIRTIPVEIRRQISPLHDLITVWHLYKVLKKEKPHIVHSLTPKAGLLGMIASKLAGVPNRLHTFTGLIFPTKKGLIKRVLICTDKILCYCATQIHPEGQGVKNDLINYKITSKPLKVVGNGNINGININHFNIDNFKIDFISNLKKEFNISKNDYVFVFIGRLVKDKGINELITAFNELNIEQAKLLLVGDYEHHLDPLEKETIDIISKNKNIISTGWVDDVRPYFAISDILVFPSYREGFPNVVIQAGAMGLPSIVTDINGANEIIIPNENGIIIPSMDKDELKDAMLKFYNKDIVIDSNTCRALIVNRYEQSILWKAQLHEYQTLK</sequence>
<dbReference type="PANTHER" id="PTHR12526">
    <property type="entry name" value="GLYCOSYLTRANSFERASE"/>
    <property type="match status" value="1"/>
</dbReference>
<dbReference type="Pfam" id="PF00534">
    <property type="entry name" value="Glycos_transf_1"/>
    <property type="match status" value="1"/>
</dbReference>
<gene>
    <name evidence="3" type="ORF">DFQ06_0550</name>
</gene>
<reference evidence="3 4" key="1">
    <citation type="submission" date="2019-03" db="EMBL/GenBank/DDBJ databases">
        <title>Genomic Encyclopedia of Type Strains, Phase III (KMG-III): the genomes of soil and plant-associated and newly described type strains.</title>
        <authorList>
            <person name="Whitman W."/>
        </authorList>
    </citation>
    <scope>NUCLEOTIDE SEQUENCE [LARGE SCALE GENOMIC DNA]</scope>
    <source>
        <strain evidence="3 4">CECT 8301</strain>
    </source>
</reference>
<dbReference type="EMBL" id="SORL01000007">
    <property type="protein sequence ID" value="TDY63661.1"/>
    <property type="molecule type" value="Genomic_DNA"/>
</dbReference>
<accession>A0A4V3HH24</accession>
<evidence type="ECO:0000259" key="1">
    <source>
        <dbReference type="Pfam" id="PF00534"/>
    </source>
</evidence>
<dbReference type="Gene3D" id="3.40.50.2000">
    <property type="entry name" value="Glycogen Phosphorylase B"/>
    <property type="match status" value="2"/>
</dbReference>
<keyword evidence="4" id="KW-1185">Reference proteome</keyword>
<evidence type="ECO:0000259" key="2">
    <source>
        <dbReference type="Pfam" id="PF13477"/>
    </source>
</evidence>
<evidence type="ECO:0000313" key="4">
    <source>
        <dbReference type="Proteomes" id="UP000294824"/>
    </source>
</evidence>
<comment type="caution">
    <text evidence="3">The sequence shown here is derived from an EMBL/GenBank/DDBJ whole genome shotgun (WGS) entry which is preliminary data.</text>
</comment>
<dbReference type="GO" id="GO:0016757">
    <property type="term" value="F:glycosyltransferase activity"/>
    <property type="evidence" value="ECO:0007669"/>
    <property type="project" value="InterPro"/>
</dbReference>
<feature type="domain" description="Glycosyltransferase subfamily 4-like N-terminal" evidence="2">
    <location>
        <begin position="29"/>
        <end position="125"/>
    </location>
</feature>
<dbReference type="Pfam" id="PF13477">
    <property type="entry name" value="Glyco_trans_4_2"/>
    <property type="match status" value="1"/>
</dbReference>
<feature type="domain" description="Glycosyl transferase family 1" evidence="1">
    <location>
        <begin position="193"/>
        <end position="352"/>
    </location>
</feature>
<proteinExistence type="predicted"/>
<keyword evidence="3" id="KW-0808">Transferase</keyword>
<name>A0A4V3HH24_9FLAO</name>
<dbReference type="RefSeq" id="WP_133965842.1">
    <property type="nucleotide sequence ID" value="NZ_SORL01000007.1"/>
</dbReference>
<organism evidence="3 4">
    <name type="scientific">Algibacter lectus</name>
    <dbReference type="NCBI Taxonomy" id="221126"/>
    <lineage>
        <taxon>Bacteria</taxon>
        <taxon>Pseudomonadati</taxon>
        <taxon>Bacteroidota</taxon>
        <taxon>Flavobacteriia</taxon>
        <taxon>Flavobacteriales</taxon>
        <taxon>Flavobacteriaceae</taxon>
        <taxon>Algibacter</taxon>
    </lineage>
</organism>